<evidence type="ECO:0000313" key="3">
    <source>
        <dbReference type="Proteomes" id="UP001054811"/>
    </source>
</evidence>
<dbReference type="RefSeq" id="WP_259611453.1">
    <property type="nucleotide sequence ID" value="NZ_CP091139.2"/>
</dbReference>
<dbReference type="Proteomes" id="UP001054811">
    <property type="component" value="Chromosome"/>
</dbReference>
<protein>
    <submittedName>
        <fullName evidence="2">Nuclear transport factor 2 family protein</fullName>
    </submittedName>
</protein>
<dbReference type="SUPFAM" id="SSF54427">
    <property type="entry name" value="NTF2-like"/>
    <property type="match status" value="1"/>
</dbReference>
<dbReference type="EMBL" id="CP091139">
    <property type="protein sequence ID" value="UUT34918.1"/>
    <property type="molecule type" value="Genomic_DNA"/>
</dbReference>
<dbReference type="InterPro" id="IPR037401">
    <property type="entry name" value="SnoaL-like"/>
</dbReference>
<keyword evidence="3" id="KW-1185">Reference proteome</keyword>
<name>A0ABY5NIB3_9MICO</name>
<dbReference type="Pfam" id="PF12680">
    <property type="entry name" value="SnoaL_2"/>
    <property type="match status" value="1"/>
</dbReference>
<accession>A0ABY5NIB3</accession>
<dbReference type="Gene3D" id="3.10.450.50">
    <property type="match status" value="1"/>
</dbReference>
<gene>
    <name evidence="2" type="ORF">L2X98_31490</name>
</gene>
<sequence length="123" mass="14353">MSRTKQWLNGYIRAWKTKADADIRALFTDDAEYWFQPDDPTPTRGIDAIIAAWREEEPSEPVFELDVLIEDQQLGIITGHVDYPGHESYQNLWEVHFAPDGRARRFVEWYMRSQKNAATEPAP</sequence>
<evidence type="ECO:0000259" key="1">
    <source>
        <dbReference type="Pfam" id="PF12680"/>
    </source>
</evidence>
<dbReference type="InterPro" id="IPR032710">
    <property type="entry name" value="NTF2-like_dom_sf"/>
</dbReference>
<evidence type="ECO:0000313" key="2">
    <source>
        <dbReference type="EMBL" id="UUT34918.1"/>
    </source>
</evidence>
<reference evidence="2" key="1">
    <citation type="submission" date="2022-01" db="EMBL/GenBank/DDBJ databases">
        <title>Microbacterium eymi and Microbacterium rhizovicinus sp. nov., isolated from the rhizospheric soil of Elymus tsukushiensis, a plant native to the Dokdo Islands, Republic of Korea.</title>
        <authorList>
            <person name="Hwang Y.J."/>
        </authorList>
    </citation>
    <scope>NUCLEOTIDE SEQUENCE</scope>
    <source>
        <strain evidence="2">KUDC0405</strain>
    </source>
</reference>
<feature type="domain" description="SnoaL-like" evidence="1">
    <location>
        <begin position="10"/>
        <end position="91"/>
    </location>
</feature>
<proteinExistence type="predicted"/>
<organism evidence="2 3">
    <name type="scientific">Microbacterium elymi</name>
    <dbReference type="NCBI Taxonomy" id="2909587"/>
    <lineage>
        <taxon>Bacteria</taxon>
        <taxon>Bacillati</taxon>
        <taxon>Actinomycetota</taxon>
        <taxon>Actinomycetes</taxon>
        <taxon>Micrococcales</taxon>
        <taxon>Microbacteriaceae</taxon>
        <taxon>Microbacterium</taxon>
    </lineage>
</organism>